<dbReference type="Gene3D" id="3.40.50.300">
    <property type="entry name" value="P-loop containing nucleotide triphosphate hydrolases"/>
    <property type="match status" value="1"/>
</dbReference>
<dbReference type="AlphaFoldDB" id="A0A8H5BDD6"/>
<dbReference type="Pfam" id="PF24883">
    <property type="entry name" value="NPHP3_N"/>
    <property type="match status" value="1"/>
</dbReference>
<evidence type="ECO:0000313" key="4">
    <source>
        <dbReference type="Proteomes" id="UP000567179"/>
    </source>
</evidence>
<comment type="caution">
    <text evidence="3">The sequence shown here is derived from an EMBL/GenBank/DDBJ whole genome shotgun (WGS) entry which is preliminary data.</text>
</comment>
<dbReference type="EMBL" id="JAACJJ010000028">
    <property type="protein sequence ID" value="KAF5320821.1"/>
    <property type="molecule type" value="Genomic_DNA"/>
</dbReference>
<dbReference type="PANTHER" id="PTHR10039">
    <property type="entry name" value="AMELOGENIN"/>
    <property type="match status" value="1"/>
</dbReference>
<organism evidence="3 4">
    <name type="scientific">Psilocybe cf. subviscida</name>
    <dbReference type="NCBI Taxonomy" id="2480587"/>
    <lineage>
        <taxon>Eukaryota</taxon>
        <taxon>Fungi</taxon>
        <taxon>Dikarya</taxon>
        <taxon>Basidiomycota</taxon>
        <taxon>Agaricomycotina</taxon>
        <taxon>Agaricomycetes</taxon>
        <taxon>Agaricomycetidae</taxon>
        <taxon>Agaricales</taxon>
        <taxon>Agaricineae</taxon>
        <taxon>Strophariaceae</taxon>
        <taxon>Psilocybe</taxon>
    </lineage>
</organism>
<dbReference type="SUPFAM" id="SSF52540">
    <property type="entry name" value="P-loop containing nucleoside triphosphate hydrolases"/>
    <property type="match status" value="1"/>
</dbReference>
<evidence type="ECO:0000256" key="1">
    <source>
        <dbReference type="ARBA" id="ARBA00022737"/>
    </source>
</evidence>
<name>A0A8H5BDD6_9AGAR</name>
<gene>
    <name evidence="3" type="ORF">D9619_002236</name>
</gene>
<proteinExistence type="predicted"/>
<dbReference type="InterPro" id="IPR027417">
    <property type="entry name" value="P-loop_NTPase"/>
</dbReference>
<reference evidence="3 4" key="1">
    <citation type="journal article" date="2020" name="ISME J.">
        <title>Uncovering the hidden diversity of litter-decomposition mechanisms in mushroom-forming fungi.</title>
        <authorList>
            <person name="Floudas D."/>
            <person name="Bentzer J."/>
            <person name="Ahren D."/>
            <person name="Johansson T."/>
            <person name="Persson P."/>
            <person name="Tunlid A."/>
        </authorList>
    </citation>
    <scope>NUCLEOTIDE SEQUENCE [LARGE SCALE GENOMIC DNA]</scope>
    <source>
        <strain evidence="3 4">CBS 101986</strain>
    </source>
</reference>
<dbReference type="OrthoDB" id="3262196at2759"/>
<protein>
    <recommendedName>
        <fullName evidence="2">Nephrocystin 3-like N-terminal domain-containing protein</fullName>
    </recommendedName>
</protein>
<dbReference type="InterPro" id="IPR056884">
    <property type="entry name" value="NPHP3-like_N"/>
</dbReference>
<sequence length="456" mass="50476">MSILQGATHVAILGGTQVATGAGSTITINQGDQGAVRGALKILSEVAAHTALYDSASRLDAPRCHRNTRAKYRDGLERWMLGKGGNYEGKHLIWVNGGAGAGKSAIMQSVIERCAQHAVILGSFFFFRTDLSRNYAEVLIPTLAYQLARMFPDAMSVLEPIINHDPLIFKASLRTQAYELLVRPILYLIQMGIMENTSLCGRVFVIDGLDECSDPQKQTSIINAIASILCEYNLPISFLIASRPELAISSAFQSDKSLRGTFATITLDDDDDDAESDIRQFIEDSFLDILDSHPWKKHIKLPWPTPRVIDRLVRKSSGHFIYAATAMKFIASSDEHPVRALEVVEGLQPSRTGSPFAQLDALYLHILTSARYNSQVLGILRHCYWSNLPRSVVAVCYIQEISAEDVELFLSDVQSLVSLTLDDMAGMYISPKHTSLGDFLVDEKRSQALQFDPSHR</sequence>
<evidence type="ECO:0000313" key="3">
    <source>
        <dbReference type="EMBL" id="KAF5320821.1"/>
    </source>
</evidence>
<keyword evidence="4" id="KW-1185">Reference proteome</keyword>
<feature type="domain" description="Nephrocystin 3-like N-terminal" evidence="2">
    <location>
        <begin position="88"/>
        <end position="243"/>
    </location>
</feature>
<accession>A0A8H5BDD6</accession>
<evidence type="ECO:0000259" key="2">
    <source>
        <dbReference type="Pfam" id="PF24883"/>
    </source>
</evidence>
<dbReference type="Proteomes" id="UP000567179">
    <property type="component" value="Unassembled WGS sequence"/>
</dbReference>
<dbReference type="PANTHER" id="PTHR10039:SF14">
    <property type="entry name" value="NACHT DOMAIN-CONTAINING PROTEIN"/>
    <property type="match status" value="1"/>
</dbReference>
<keyword evidence="1" id="KW-0677">Repeat</keyword>